<organism evidence="2 3">
    <name type="scientific">Nocardia cyriacigeorgica</name>
    <dbReference type="NCBI Taxonomy" id="135487"/>
    <lineage>
        <taxon>Bacteria</taxon>
        <taxon>Bacillati</taxon>
        <taxon>Actinomycetota</taxon>
        <taxon>Actinomycetes</taxon>
        <taxon>Mycobacteriales</taxon>
        <taxon>Nocardiaceae</taxon>
        <taxon>Nocardia</taxon>
    </lineage>
</organism>
<keyword evidence="1" id="KW-0472">Membrane</keyword>
<accession>A0A6P1CJ11</accession>
<gene>
    <name evidence="2" type="ORF">GV791_07520</name>
</gene>
<evidence type="ECO:0000313" key="3">
    <source>
        <dbReference type="Proteomes" id="UP000471166"/>
    </source>
</evidence>
<evidence type="ECO:0000313" key="2">
    <source>
        <dbReference type="EMBL" id="NEW32408.1"/>
    </source>
</evidence>
<dbReference type="RefSeq" id="WP_163842987.1">
    <property type="nucleotide sequence ID" value="NZ_JAAGVB010000009.1"/>
</dbReference>
<comment type="caution">
    <text evidence="2">The sequence shown here is derived from an EMBL/GenBank/DDBJ whole genome shotgun (WGS) entry which is preliminary data.</text>
</comment>
<sequence>MNDTLRVDWQTFYEAAAQCHELAQDLRAADKPVHDAVKGECAGMAGDAPGCKQWGEKYDQVALDTMQTCTHLADALTNFGYALYAMGYHYGQEPGGIRAPRPTIHAMSEHKVAIPPSTADNGHGIKRDDSVGVEELFDAVLAKVGEEFGKLPNGDTDKLDKASSVWKTFAEHETITGAAARIQSIRSLFDNTVDPENLPKIHAHLDTLHGGATQLAAATSSIAAPVTEFHTGTVDVRAAFETALKTALVAITATLVVAAASAWFTFGASLAAAGGTVTVVAADAAVAIGSAYRASKLFQAIGLTAAAAGGAVTAGKVGAFDGVPSLNTVITGLAGIIAMKVLIDDDLPDDIPDDQAGDQDFEGTGFSREEIAEFARGHAGDDHPTMHRPSLREVEEALEKGTTSPGKGNSVRYDYNGVRVIVNRDMPWRSTTYYPER</sequence>
<dbReference type="EMBL" id="JAAGVB010000009">
    <property type="protein sequence ID" value="NEW32408.1"/>
    <property type="molecule type" value="Genomic_DNA"/>
</dbReference>
<protein>
    <submittedName>
        <fullName evidence="2">Uncharacterized protein</fullName>
    </submittedName>
</protein>
<dbReference type="Proteomes" id="UP000471166">
    <property type="component" value="Unassembled WGS sequence"/>
</dbReference>
<keyword evidence="1" id="KW-1133">Transmembrane helix</keyword>
<feature type="transmembrane region" description="Helical" evidence="1">
    <location>
        <begin position="272"/>
        <end position="292"/>
    </location>
</feature>
<keyword evidence="1" id="KW-0812">Transmembrane</keyword>
<feature type="transmembrane region" description="Helical" evidence="1">
    <location>
        <begin position="247"/>
        <end position="266"/>
    </location>
</feature>
<dbReference type="AlphaFoldDB" id="A0A6P1CJ11"/>
<evidence type="ECO:0000256" key="1">
    <source>
        <dbReference type="SAM" id="Phobius"/>
    </source>
</evidence>
<name>A0A6P1CJ11_9NOCA</name>
<reference evidence="2 3" key="1">
    <citation type="submission" date="2020-01" db="EMBL/GenBank/DDBJ databases">
        <title>Genetics and antimicrobial susceptibilities of Nocardia species isolated from the soil; a comparison with species isolated from humans.</title>
        <authorList>
            <person name="Carrasco G."/>
            <person name="Monzon S."/>
            <person name="Sansegundo M."/>
            <person name="Garcia E."/>
            <person name="Garrido N."/>
            <person name="Medina M.J."/>
            <person name="Villalon P."/>
            <person name="Ramirez-Arocha A.C."/>
            <person name="Jimenez P."/>
            <person name="Cuesta I."/>
            <person name="Valdezate S."/>
        </authorList>
    </citation>
    <scope>NUCLEOTIDE SEQUENCE [LARGE SCALE GENOMIC DNA]</scope>
    <source>
        <strain evidence="2 3">CNM20110626</strain>
    </source>
</reference>
<proteinExistence type="predicted"/>